<proteinExistence type="inferred from homology"/>
<dbReference type="EMBL" id="MGDE01000179">
    <property type="protein sequence ID" value="OGL44532.1"/>
    <property type="molecule type" value="Genomic_DNA"/>
</dbReference>
<protein>
    <recommendedName>
        <fullName evidence="5">Ribosome-recycling factor</fullName>
        <shortName evidence="5">RRF</shortName>
    </recommendedName>
    <alternativeName>
        <fullName evidence="5">Ribosome-releasing factor</fullName>
    </alternativeName>
</protein>
<keyword evidence="4 5" id="KW-0648">Protein biosynthesis</keyword>
<dbReference type="Proteomes" id="UP000178797">
    <property type="component" value="Unassembled WGS sequence"/>
</dbReference>
<accession>A0A1F7RSJ7</accession>
<evidence type="ECO:0000256" key="1">
    <source>
        <dbReference type="ARBA" id="ARBA00004496"/>
    </source>
</evidence>
<keyword evidence="3 5" id="KW-0963">Cytoplasm</keyword>
<dbReference type="PANTHER" id="PTHR20982">
    <property type="entry name" value="RIBOSOME RECYCLING FACTOR"/>
    <property type="match status" value="1"/>
</dbReference>
<evidence type="ECO:0000256" key="5">
    <source>
        <dbReference type="HAMAP-Rule" id="MF_00040"/>
    </source>
</evidence>
<dbReference type="InterPro" id="IPR023584">
    <property type="entry name" value="Ribosome_recyc_fac_dom"/>
</dbReference>
<gene>
    <name evidence="5" type="primary">frr</name>
    <name evidence="8" type="ORF">A2W05_10995</name>
</gene>
<dbReference type="HAMAP" id="MF_00040">
    <property type="entry name" value="RRF"/>
    <property type="match status" value="1"/>
</dbReference>
<dbReference type="NCBIfam" id="TIGR00496">
    <property type="entry name" value="frr"/>
    <property type="match status" value="1"/>
</dbReference>
<comment type="similarity">
    <text evidence="2 5">Belongs to the RRF family.</text>
</comment>
<dbReference type="InterPro" id="IPR036191">
    <property type="entry name" value="RRF_sf"/>
</dbReference>
<dbReference type="Pfam" id="PF01765">
    <property type="entry name" value="RRF"/>
    <property type="match status" value="1"/>
</dbReference>
<dbReference type="FunFam" id="3.30.1360.40:FF:000001">
    <property type="entry name" value="Ribosome-recycling factor"/>
    <property type="match status" value="1"/>
</dbReference>
<evidence type="ECO:0000256" key="2">
    <source>
        <dbReference type="ARBA" id="ARBA00005912"/>
    </source>
</evidence>
<evidence type="ECO:0000256" key="3">
    <source>
        <dbReference type="ARBA" id="ARBA00022490"/>
    </source>
</evidence>
<evidence type="ECO:0000313" key="9">
    <source>
        <dbReference type="Proteomes" id="UP000178797"/>
    </source>
</evidence>
<comment type="caution">
    <text evidence="8">The sequence shown here is derived from an EMBL/GenBank/DDBJ whole genome shotgun (WGS) entry which is preliminary data.</text>
</comment>
<name>A0A1F7RSJ7_9BACT</name>
<dbReference type="GO" id="GO:0006415">
    <property type="term" value="P:translational termination"/>
    <property type="evidence" value="ECO:0007669"/>
    <property type="project" value="UniProtKB-UniRule"/>
</dbReference>
<evidence type="ECO:0000256" key="6">
    <source>
        <dbReference type="SAM" id="MobiDB-lite"/>
    </source>
</evidence>
<dbReference type="PANTHER" id="PTHR20982:SF3">
    <property type="entry name" value="MITOCHONDRIAL RIBOSOME RECYCLING FACTOR PSEUDO 1"/>
    <property type="match status" value="1"/>
</dbReference>
<comment type="subcellular location">
    <subcellularLocation>
        <location evidence="1 5">Cytoplasm</location>
    </subcellularLocation>
</comment>
<dbReference type="Gene3D" id="1.10.132.20">
    <property type="entry name" value="Ribosome-recycling factor"/>
    <property type="match status" value="1"/>
</dbReference>
<dbReference type="CDD" id="cd00520">
    <property type="entry name" value="RRF"/>
    <property type="match status" value="1"/>
</dbReference>
<evidence type="ECO:0000313" key="8">
    <source>
        <dbReference type="EMBL" id="OGL44532.1"/>
    </source>
</evidence>
<dbReference type="FunFam" id="1.10.132.20:FF:000001">
    <property type="entry name" value="Ribosome-recycling factor"/>
    <property type="match status" value="1"/>
</dbReference>
<dbReference type="AlphaFoldDB" id="A0A1F7RSJ7"/>
<dbReference type="GO" id="GO:0005737">
    <property type="term" value="C:cytoplasm"/>
    <property type="evidence" value="ECO:0007669"/>
    <property type="project" value="UniProtKB-SubCell"/>
</dbReference>
<comment type="function">
    <text evidence="5">Responsible for the release of ribosomes from messenger RNA at the termination of protein biosynthesis. May increase the efficiency of translation by recycling ribosomes from one round of translation to another.</text>
</comment>
<dbReference type="SUPFAM" id="SSF55194">
    <property type="entry name" value="Ribosome recycling factor, RRF"/>
    <property type="match status" value="1"/>
</dbReference>
<evidence type="ECO:0000256" key="4">
    <source>
        <dbReference type="ARBA" id="ARBA00022917"/>
    </source>
</evidence>
<organism evidence="8 9">
    <name type="scientific">Candidatus Schekmanbacteria bacterium RBG_16_38_10</name>
    <dbReference type="NCBI Taxonomy" id="1817879"/>
    <lineage>
        <taxon>Bacteria</taxon>
        <taxon>Candidatus Schekmaniibacteriota</taxon>
    </lineage>
</organism>
<dbReference type="InterPro" id="IPR002661">
    <property type="entry name" value="Ribosome_recyc_fac"/>
</dbReference>
<sequence length="185" mass="21154">MIQEVYKEIEELMKKALTALHRDFASIRTGRANASLLDSIKVSYYGNLTPINQIATVSVPESRLIVVQPWDPSALGEIEKAILKSDLGISPANDGKTIKLPIPELTEERRRELVKVVHKTAEKERVSIRNARRDGNEKIKSLQKEKKITEDDTHRAQTEIQKMTDKYMERLESAVKSKEEEILKF</sequence>
<feature type="region of interest" description="Disordered" evidence="6">
    <location>
        <begin position="135"/>
        <end position="157"/>
    </location>
</feature>
<reference evidence="8 9" key="1">
    <citation type="journal article" date="2016" name="Nat. Commun.">
        <title>Thousands of microbial genomes shed light on interconnected biogeochemical processes in an aquifer system.</title>
        <authorList>
            <person name="Anantharaman K."/>
            <person name="Brown C.T."/>
            <person name="Hug L.A."/>
            <person name="Sharon I."/>
            <person name="Castelle C.J."/>
            <person name="Probst A.J."/>
            <person name="Thomas B.C."/>
            <person name="Singh A."/>
            <person name="Wilkins M.J."/>
            <person name="Karaoz U."/>
            <person name="Brodie E.L."/>
            <person name="Williams K.H."/>
            <person name="Hubbard S.S."/>
            <person name="Banfield J.F."/>
        </authorList>
    </citation>
    <scope>NUCLEOTIDE SEQUENCE [LARGE SCALE GENOMIC DNA]</scope>
</reference>
<evidence type="ECO:0000259" key="7">
    <source>
        <dbReference type="Pfam" id="PF01765"/>
    </source>
</evidence>
<dbReference type="Gene3D" id="3.30.1360.40">
    <property type="match status" value="1"/>
</dbReference>
<dbReference type="GO" id="GO:0043023">
    <property type="term" value="F:ribosomal large subunit binding"/>
    <property type="evidence" value="ECO:0007669"/>
    <property type="project" value="TreeGrafter"/>
</dbReference>
<feature type="domain" description="Ribosome recycling factor" evidence="7">
    <location>
        <begin position="21"/>
        <end position="183"/>
    </location>
</feature>